<accession>A0ABP9M1N8</accession>
<protein>
    <recommendedName>
        <fullName evidence="4">ATPase AAA-type core domain-containing protein</fullName>
    </recommendedName>
</protein>
<evidence type="ECO:0000256" key="1">
    <source>
        <dbReference type="SAM" id="Coils"/>
    </source>
</evidence>
<evidence type="ECO:0008006" key="4">
    <source>
        <dbReference type="Google" id="ProtNLM"/>
    </source>
</evidence>
<dbReference type="PANTHER" id="PTHR32182">
    <property type="entry name" value="DNA REPLICATION AND REPAIR PROTEIN RECF"/>
    <property type="match status" value="1"/>
</dbReference>
<evidence type="ECO:0000313" key="2">
    <source>
        <dbReference type="EMBL" id="GAA5089296.1"/>
    </source>
</evidence>
<organism evidence="2 3">
    <name type="scientific">Chryseobacterium ginsengisoli</name>
    <dbReference type="NCBI Taxonomy" id="363853"/>
    <lineage>
        <taxon>Bacteria</taxon>
        <taxon>Pseudomonadati</taxon>
        <taxon>Bacteroidota</taxon>
        <taxon>Flavobacteriia</taxon>
        <taxon>Flavobacteriales</taxon>
        <taxon>Weeksellaceae</taxon>
        <taxon>Chryseobacterium group</taxon>
        <taxon>Chryseobacterium</taxon>
    </lineage>
</organism>
<feature type="coiled-coil region" evidence="1">
    <location>
        <begin position="566"/>
        <end position="593"/>
    </location>
</feature>
<reference evidence="3" key="1">
    <citation type="journal article" date="2019" name="Int. J. Syst. Evol. Microbiol.">
        <title>The Global Catalogue of Microorganisms (GCM) 10K type strain sequencing project: providing services to taxonomists for standard genome sequencing and annotation.</title>
        <authorList>
            <consortium name="The Broad Institute Genomics Platform"/>
            <consortium name="The Broad Institute Genome Sequencing Center for Infectious Disease"/>
            <person name="Wu L."/>
            <person name="Ma J."/>
        </authorList>
    </citation>
    <scope>NUCLEOTIDE SEQUENCE [LARGE SCALE GENOMIC DNA]</scope>
    <source>
        <strain evidence="3">JCM 18019</strain>
    </source>
</reference>
<name>A0ABP9M1N8_9FLAO</name>
<keyword evidence="3" id="KW-1185">Reference proteome</keyword>
<dbReference type="Gene3D" id="3.40.50.300">
    <property type="entry name" value="P-loop containing nucleotide triphosphate hydrolases"/>
    <property type="match status" value="1"/>
</dbReference>
<keyword evidence="1" id="KW-0175">Coiled coil</keyword>
<sequence>MEISNSGQEDQHRVLTIFENPDYIPDFFEKSNVKNVTAVIGKNGAGKSSILKYMRDHLPDGINAVFHEDIIAYEMEEGNESAFYLLYPDDLGLIINDDTKLFTPQPFGDVPIESLRFAGIPSVDYIHYSYFLEYNEDLKNYSGLINISTTAYLVAARTRIIEENLRNKDVQSQLLAKTSDLQNLYLDEVARAIQFLGSEDSKRLPFERPTELTVEINLDDSIYFTEGNNKDYETNNLVQLLHKMHYSESEEEALISRLLIAIFINFQIDEKKYSVNNPSTYQVSLKEGESVRKYLLRFFKEMKDYTVRIENEAVKITRYKLLNEHVPQFIEFMEGLMKQNIIKISGARGTQFNLPLTEETEEIFQRLRDYYLKIKGVSTFFNFRWRSLSTGEQSYLSFMSRFYHIKHHEHHKLQRNLIIMIDEGDACYHPEWQRRFFNLTLDYLSRLFAEHSIQLIFTANTPFLSSDLPKSNVLFIEKTGKRTSLYHSKDNNRTETFAANIHTLYSDSFYMDGILIGEFAKNKLDKIIKYLNNKKVTKRNEDYLKTIRLIGEPVLRRKLLNMWSEKFGLNEERLRLEERLAEINKQIQENNNRTDND</sequence>
<proteinExistence type="predicted"/>
<dbReference type="InterPro" id="IPR027417">
    <property type="entry name" value="P-loop_NTPase"/>
</dbReference>
<dbReference type="Proteomes" id="UP001500353">
    <property type="component" value="Unassembled WGS sequence"/>
</dbReference>
<evidence type="ECO:0000313" key="3">
    <source>
        <dbReference type="Proteomes" id="UP001500353"/>
    </source>
</evidence>
<gene>
    <name evidence="2" type="ORF">GCM10023210_13930</name>
</gene>
<dbReference type="PANTHER" id="PTHR32182:SF23">
    <property type="entry name" value="ATP BINDING PROTEIN"/>
    <property type="match status" value="1"/>
</dbReference>
<comment type="caution">
    <text evidence="2">The sequence shown here is derived from an EMBL/GenBank/DDBJ whole genome shotgun (WGS) entry which is preliminary data.</text>
</comment>
<dbReference type="EMBL" id="BAABHX010000002">
    <property type="protein sequence ID" value="GAA5089296.1"/>
    <property type="molecule type" value="Genomic_DNA"/>
</dbReference>
<dbReference type="SUPFAM" id="SSF52540">
    <property type="entry name" value="P-loop containing nucleoside triphosphate hydrolases"/>
    <property type="match status" value="1"/>
</dbReference>